<evidence type="ECO:0008006" key="4">
    <source>
        <dbReference type="Google" id="ProtNLM"/>
    </source>
</evidence>
<accession>A0ABP5YGH8</accession>
<gene>
    <name evidence="2" type="ORF">GCM10010393_09440</name>
</gene>
<evidence type="ECO:0000313" key="2">
    <source>
        <dbReference type="EMBL" id="GAA2480907.1"/>
    </source>
</evidence>
<keyword evidence="1" id="KW-0812">Transmembrane</keyword>
<evidence type="ECO:0000256" key="1">
    <source>
        <dbReference type="SAM" id="Phobius"/>
    </source>
</evidence>
<comment type="caution">
    <text evidence="2">The sequence shown here is derived from an EMBL/GenBank/DDBJ whole genome shotgun (WGS) entry which is preliminary data.</text>
</comment>
<organism evidence="2 3">
    <name type="scientific">Streptomyces gobitricini</name>
    <dbReference type="NCBI Taxonomy" id="68211"/>
    <lineage>
        <taxon>Bacteria</taxon>
        <taxon>Bacillati</taxon>
        <taxon>Actinomycetota</taxon>
        <taxon>Actinomycetes</taxon>
        <taxon>Kitasatosporales</taxon>
        <taxon>Streptomycetaceae</taxon>
        <taxon>Streptomyces</taxon>
    </lineage>
</organism>
<evidence type="ECO:0000313" key="3">
    <source>
        <dbReference type="Proteomes" id="UP001499942"/>
    </source>
</evidence>
<proteinExistence type="predicted"/>
<feature type="transmembrane region" description="Helical" evidence="1">
    <location>
        <begin position="86"/>
        <end position="110"/>
    </location>
</feature>
<keyword evidence="3" id="KW-1185">Reference proteome</keyword>
<feature type="transmembrane region" description="Helical" evidence="1">
    <location>
        <begin position="12"/>
        <end position="29"/>
    </location>
</feature>
<dbReference type="RefSeq" id="WP_344356646.1">
    <property type="nucleotide sequence ID" value="NZ_BAAASR010000003.1"/>
</dbReference>
<dbReference type="InterPro" id="IPR046095">
    <property type="entry name" value="DUF6113"/>
</dbReference>
<keyword evidence="1" id="KW-0472">Membrane</keyword>
<dbReference type="Pfam" id="PF19608">
    <property type="entry name" value="DUF6113"/>
    <property type="match status" value="1"/>
</dbReference>
<feature type="transmembrane region" description="Helical" evidence="1">
    <location>
        <begin position="61"/>
        <end position="80"/>
    </location>
</feature>
<sequence>MSGAVKAGRIAAYVGLAVLGAVVGLAGALVQAAWFPGGLLLALAACVGLFYGGLRATGTQLGAVAPGVGWLVAVVLLSLGRPEGDQVFWGGLAELVYVVGGMAAAVMCATMPRLPHRGDRSGALGA</sequence>
<keyword evidence="1" id="KW-1133">Transmembrane helix</keyword>
<reference evidence="3" key="1">
    <citation type="journal article" date="2019" name="Int. J. Syst. Evol. Microbiol.">
        <title>The Global Catalogue of Microorganisms (GCM) 10K type strain sequencing project: providing services to taxonomists for standard genome sequencing and annotation.</title>
        <authorList>
            <consortium name="The Broad Institute Genomics Platform"/>
            <consortium name="The Broad Institute Genome Sequencing Center for Infectious Disease"/>
            <person name="Wu L."/>
            <person name="Ma J."/>
        </authorList>
    </citation>
    <scope>NUCLEOTIDE SEQUENCE [LARGE SCALE GENOMIC DNA]</scope>
    <source>
        <strain evidence="3">JCM 5062</strain>
    </source>
</reference>
<protein>
    <recommendedName>
        <fullName evidence="4">Integral membrane protein</fullName>
    </recommendedName>
</protein>
<dbReference type="EMBL" id="BAAASR010000003">
    <property type="protein sequence ID" value="GAA2480907.1"/>
    <property type="molecule type" value="Genomic_DNA"/>
</dbReference>
<name>A0ABP5YGH8_9ACTN</name>
<dbReference type="Proteomes" id="UP001499942">
    <property type="component" value="Unassembled WGS sequence"/>
</dbReference>